<reference evidence="1 3" key="1">
    <citation type="submission" date="2018-04" db="EMBL/GenBank/DDBJ databases">
        <title>Altererythrobacter sp. HME9302 genome sequencing and assembly.</title>
        <authorList>
            <person name="Kang H."/>
            <person name="Kim H."/>
            <person name="Joh K."/>
        </authorList>
    </citation>
    <scope>NUCLEOTIDE SEQUENCE [LARGE SCALE GENOMIC DNA]</scope>
    <source>
        <strain evidence="1 3">HME9302</strain>
    </source>
</reference>
<dbReference type="OrthoDB" id="7575387at2"/>
<dbReference type="AlphaFoldDB" id="A0A369Q5P1"/>
<dbReference type="EMBL" id="QBKA01000002">
    <property type="protein sequence ID" value="RDC59740.1"/>
    <property type="molecule type" value="Genomic_DNA"/>
</dbReference>
<dbReference type="Proteomes" id="UP000253727">
    <property type="component" value="Unassembled WGS sequence"/>
</dbReference>
<evidence type="ECO:0000313" key="2">
    <source>
        <dbReference type="EMBL" id="RDC66582.1"/>
    </source>
</evidence>
<comment type="caution">
    <text evidence="1">The sequence shown here is derived from an EMBL/GenBank/DDBJ whole genome shotgun (WGS) entry which is preliminary data.</text>
</comment>
<keyword evidence="3" id="KW-1185">Reference proteome</keyword>
<protein>
    <submittedName>
        <fullName evidence="1">Uncharacterized protein</fullName>
    </submittedName>
</protein>
<proteinExistence type="predicted"/>
<sequence length="77" mass="8626">MTARWPHMMKRDTAAQYCDLSPSAFTGEVGAGRLPMPTTLGGRDHWFRPALDKALARIAGEVVDDYEEEFWRNGQAA</sequence>
<name>A0A369Q5P1_9SPHN</name>
<evidence type="ECO:0000313" key="1">
    <source>
        <dbReference type="EMBL" id="RDC59740.1"/>
    </source>
</evidence>
<accession>A0A369Q5P1</accession>
<dbReference type="EMBL" id="QBKA01000001">
    <property type="protein sequence ID" value="RDC66582.1"/>
    <property type="molecule type" value="Genomic_DNA"/>
</dbReference>
<evidence type="ECO:0000313" key="3">
    <source>
        <dbReference type="Proteomes" id="UP000253727"/>
    </source>
</evidence>
<gene>
    <name evidence="2" type="ORF">HME9302_00033</name>
    <name evidence="1" type="ORF">HME9302_00935</name>
</gene>
<dbReference type="RefSeq" id="WP_147270727.1">
    <property type="nucleotide sequence ID" value="NZ_QBKA01000001.1"/>
</dbReference>
<organism evidence="1 3">
    <name type="scientific">Alteripontixanthobacter maritimus</name>
    <dbReference type="NCBI Taxonomy" id="2161824"/>
    <lineage>
        <taxon>Bacteria</taxon>
        <taxon>Pseudomonadati</taxon>
        <taxon>Pseudomonadota</taxon>
        <taxon>Alphaproteobacteria</taxon>
        <taxon>Sphingomonadales</taxon>
        <taxon>Erythrobacteraceae</taxon>
        <taxon>Alteripontixanthobacter</taxon>
    </lineage>
</organism>